<evidence type="ECO:0000313" key="2">
    <source>
        <dbReference type="Proteomes" id="UP000240908"/>
    </source>
</evidence>
<sequence length="97" mass="10978">MNENSVIQHMLSDLQSGYNKLSSDLGQLKNFQQQIELLKTRSNHDLNAKETLLRLDAAFPSGLAQEKAKIAASLSKITIQIKQLETQLKNINTRENR</sequence>
<dbReference type="EMBL" id="CP028487">
    <property type="protein sequence ID" value="AVX39945.1"/>
    <property type="molecule type" value="Genomic_DNA"/>
</dbReference>
<keyword evidence="2" id="KW-1185">Reference proteome</keyword>
<name>A0ABM6UZR3_9GAMM</name>
<dbReference type="RefSeq" id="WP_050874864.1">
    <property type="nucleotide sequence ID" value="NZ_CABHYR010000061.1"/>
</dbReference>
<evidence type="ECO:0000313" key="1">
    <source>
        <dbReference type="EMBL" id="AVX39945.1"/>
    </source>
</evidence>
<reference evidence="2" key="1">
    <citation type="journal article" date="2018" name="Genome Announc.">
        <title>First complete genome sequence of Yersinia massiliensis.</title>
        <authorList>
            <person name="Thomas M.C."/>
            <person name="Arling V."/>
            <person name="Goji N."/>
            <person name="Janzen T.W."/>
            <person name="Duceppe M.-O."/>
            <person name="Mathews A."/>
            <person name="Carrillo C."/>
            <person name="Amoako K."/>
        </authorList>
    </citation>
    <scope>NUCLEOTIDE SEQUENCE [LARGE SCALE GENOMIC DNA]</scope>
    <source>
        <strain evidence="2">GTA</strain>
    </source>
</reference>
<protein>
    <submittedName>
        <fullName evidence="1">Chromosome partitioning protein ParA</fullName>
    </submittedName>
</protein>
<proteinExistence type="predicted"/>
<organism evidence="1 2">
    <name type="scientific">Yersinia massiliensis</name>
    <dbReference type="NCBI Taxonomy" id="419257"/>
    <lineage>
        <taxon>Bacteria</taxon>
        <taxon>Pseudomonadati</taxon>
        <taxon>Pseudomonadota</taxon>
        <taxon>Gammaproteobacteria</taxon>
        <taxon>Enterobacterales</taxon>
        <taxon>Yersiniaceae</taxon>
        <taxon>Yersinia</taxon>
    </lineage>
</organism>
<dbReference type="Proteomes" id="UP000240908">
    <property type="component" value="Chromosome"/>
</dbReference>
<accession>A0ABM6UZR3</accession>
<gene>
    <name evidence="1" type="ORF">DA391_21200</name>
</gene>